<gene>
    <name evidence="4" type="ORF">GCM10009765_73280</name>
</gene>
<dbReference type="CDD" id="cd05121">
    <property type="entry name" value="ABC1_ADCK3-like"/>
    <property type="match status" value="1"/>
</dbReference>
<keyword evidence="5" id="KW-1185">Reference proteome</keyword>
<dbReference type="InterPro" id="IPR050154">
    <property type="entry name" value="UbiB_kinase"/>
</dbReference>
<name>A0ABN2IX29_9ACTN</name>
<feature type="transmembrane region" description="Helical" evidence="2">
    <location>
        <begin position="585"/>
        <end position="608"/>
    </location>
</feature>
<comment type="similarity">
    <text evidence="1">Belongs to the protein kinase superfamily. ADCK protein kinase family.</text>
</comment>
<dbReference type="RefSeq" id="WP_344314704.1">
    <property type="nucleotide sequence ID" value="NZ_BAAANY010000038.1"/>
</dbReference>
<evidence type="ECO:0000313" key="4">
    <source>
        <dbReference type="EMBL" id="GAA1713507.1"/>
    </source>
</evidence>
<feature type="transmembrane region" description="Helical" evidence="2">
    <location>
        <begin position="72"/>
        <end position="100"/>
    </location>
</feature>
<dbReference type="Proteomes" id="UP001500618">
    <property type="component" value="Unassembled WGS sequence"/>
</dbReference>
<protein>
    <submittedName>
        <fullName evidence="4">AarF/UbiB family protein</fullName>
    </submittedName>
</protein>
<accession>A0ABN2IX29</accession>
<dbReference type="InterPro" id="IPR000719">
    <property type="entry name" value="Prot_kinase_dom"/>
</dbReference>
<dbReference type="PANTHER" id="PTHR10566">
    <property type="entry name" value="CHAPERONE-ACTIVITY OF BC1 COMPLEX CABC1 -RELATED"/>
    <property type="match status" value="1"/>
</dbReference>
<feature type="transmembrane region" description="Helical" evidence="2">
    <location>
        <begin position="628"/>
        <end position="646"/>
    </location>
</feature>
<dbReference type="SUPFAM" id="SSF56112">
    <property type="entry name" value="Protein kinase-like (PK-like)"/>
    <property type="match status" value="1"/>
</dbReference>
<dbReference type="PANTHER" id="PTHR10566:SF113">
    <property type="entry name" value="PROTEIN ACTIVITY OF BC1 COMPLEX KINASE 7, CHLOROPLASTIC"/>
    <property type="match status" value="1"/>
</dbReference>
<keyword evidence="2" id="KW-1133">Transmembrane helix</keyword>
<feature type="transmembrane region" description="Helical" evidence="2">
    <location>
        <begin position="6"/>
        <end position="24"/>
    </location>
</feature>
<evidence type="ECO:0000256" key="2">
    <source>
        <dbReference type="SAM" id="Phobius"/>
    </source>
</evidence>
<dbReference type="PROSITE" id="PS50011">
    <property type="entry name" value="PROTEIN_KINASE_DOM"/>
    <property type="match status" value="1"/>
</dbReference>
<evidence type="ECO:0000256" key="1">
    <source>
        <dbReference type="ARBA" id="ARBA00009670"/>
    </source>
</evidence>
<keyword evidence="2" id="KW-0812">Transmembrane</keyword>
<sequence>MVIETVVVVAAAALFAVCAGMVARRVLGTPVGWPRTFVVGLVVYAGSSPFATFVAAAAGLRGGPDHLSVSVLVAAAFILLAFGWLFAFGVAALVAVEAIWPTGSVPNPLRLVRDLVGRRRRTRRYLAILSIASRHGLSRVLRGRRVSQPELERTPVALVAALNEAGVTFVKLGQLLSTRRDLLPDRYVEALSHLQTRARPVRWDEIRAVIEAELGGPIDTFFAEVDPKPLAAASVAQVHAARLADGTDVVVKVQRPTAQAQVRADVDIIVRLASWIETRTDWGRDLGAVALAEGFAQSLRDELDYRTEHRHMEMIRKASGESLLAVPLVFPTLCGQRILTMQRFDGVPVGDAASALAKIPDSDRRALAANLCDEVLRQILVHGVFHADLHPGNLMLREDRTIGLLDFGSVGVLDRETREALAAFLQAVDNDDNAAATDALLLLAEAPESLDMRTLRRDLGAVVTSMRYQTGAGVFTQFLDVVRVYRLGVPPYVAAAFRTITALEGALTLIDPRFDLVAYARSIAPRLGEELFPPEQLAAAAKSRMAAFLAVSRRIPGRLEAITANLESGRLAVRFRPFADPDDRVFLASLVTDGVSALVAVAAVVSAIVLVVTDAGPLIAPNVRLDAFAGYVIGFFGFVLILRSVVRGFVRPRRRS</sequence>
<comment type="caution">
    <text evidence="4">The sequence shown here is derived from an EMBL/GenBank/DDBJ whole genome shotgun (WGS) entry which is preliminary data.</text>
</comment>
<organism evidence="4 5">
    <name type="scientific">Fodinicola feengrottensis</name>
    <dbReference type="NCBI Taxonomy" id="435914"/>
    <lineage>
        <taxon>Bacteria</taxon>
        <taxon>Bacillati</taxon>
        <taxon>Actinomycetota</taxon>
        <taxon>Actinomycetes</taxon>
        <taxon>Mycobacteriales</taxon>
        <taxon>Fodinicola</taxon>
    </lineage>
</organism>
<reference evidence="4 5" key="1">
    <citation type="journal article" date="2019" name="Int. J. Syst. Evol. Microbiol.">
        <title>The Global Catalogue of Microorganisms (GCM) 10K type strain sequencing project: providing services to taxonomists for standard genome sequencing and annotation.</title>
        <authorList>
            <consortium name="The Broad Institute Genomics Platform"/>
            <consortium name="The Broad Institute Genome Sequencing Center for Infectious Disease"/>
            <person name="Wu L."/>
            <person name="Ma J."/>
        </authorList>
    </citation>
    <scope>NUCLEOTIDE SEQUENCE [LARGE SCALE GENOMIC DNA]</scope>
    <source>
        <strain evidence="4 5">JCM 14718</strain>
    </source>
</reference>
<evidence type="ECO:0000259" key="3">
    <source>
        <dbReference type="PROSITE" id="PS50011"/>
    </source>
</evidence>
<proteinExistence type="inferred from homology"/>
<evidence type="ECO:0000313" key="5">
    <source>
        <dbReference type="Proteomes" id="UP001500618"/>
    </source>
</evidence>
<dbReference type="InterPro" id="IPR011009">
    <property type="entry name" value="Kinase-like_dom_sf"/>
</dbReference>
<dbReference type="EMBL" id="BAAANY010000038">
    <property type="protein sequence ID" value="GAA1713507.1"/>
    <property type="molecule type" value="Genomic_DNA"/>
</dbReference>
<keyword evidence="2" id="KW-0472">Membrane</keyword>
<feature type="transmembrane region" description="Helical" evidence="2">
    <location>
        <begin position="36"/>
        <end position="60"/>
    </location>
</feature>
<dbReference type="InterPro" id="IPR004147">
    <property type="entry name" value="ABC1_dom"/>
</dbReference>
<dbReference type="Pfam" id="PF03109">
    <property type="entry name" value="ABC1"/>
    <property type="match status" value="1"/>
</dbReference>
<feature type="domain" description="Protein kinase" evidence="3">
    <location>
        <begin position="224"/>
        <end position="599"/>
    </location>
</feature>
<dbReference type="Gene3D" id="1.10.510.10">
    <property type="entry name" value="Transferase(Phosphotransferase) domain 1"/>
    <property type="match status" value="1"/>
</dbReference>